<dbReference type="EMBL" id="JBHUHY010000002">
    <property type="protein sequence ID" value="MFD2185246.1"/>
    <property type="molecule type" value="Genomic_DNA"/>
</dbReference>
<dbReference type="Proteomes" id="UP001597344">
    <property type="component" value="Unassembled WGS sequence"/>
</dbReference>
<name>A0ABW5ASU5_9FLAO</name>
<gene>
    <name evidence="1" type="ORF">ACFSJT_00460</name>
</gene>
<accession>A0ABW5ASU5</accession>
<evidence type="ECO:0000313" key="2">
    <source>
        <dbReference type="Proteomes" id="UP001597344"/>
    </source>
</evidence>
<dbReference type="RefSeq" id="WP_378318198.1">
    <property type="nucleotide sequence ID" value="NZ_JBHUHY010000002.1"/>
</dbReference>
<dbReference type="PROSITE" id="PS51257">
    <property type="entry name" value="PROKAR_LIPOPROTEIN"/>
    <property type="match status" value="1"/>
</dbReference>
<evidence type="ECO:0000313" key="1">
    <source>
        <dbReference type="EMBL" id="MFD2185246.1"/>
    </source>
</evidence>
<comment type="caution">
    <text evidence="1">The sequence shown here is derived from an EMBL/GenBank/DDBJ whole genome shotgun (WGS) entry which is preliminary data.</text>
</comment>
<sequence length="127" mass="14348">MTTFIKNRSHVLFMIIGVFLLFTSCYSVRLVSTKGAPMPCQSGIDENCPEDQGNFYRDKRVVVLDTIIKASIAVDDIGIRVQRFGCETGKLFSVEYKNTFGGSLLYLITFGSKRKVKIKYVCMKPEN</sequence>
<proteinExistence type="predicted"/>
<keyword evidence="2" id="KW-1185">Reference proteome</keyword>
<protein>
    <recommendedName>
        <fullName evidence="3">Lipoprotein</fullName>
    </recommendedName>
</protein>
<evidence type="ECO:0008006" key="3">
    <source>
        <dbReference type="Google" id="ProtNLM"/>
    </source>
</evidence>
<organism evidence="1 2">
    <name type="scientific">Aquimarina celericrescens</name>
    <dbReference type="NCBI Taxonomy" id="1964542"/>
    <lineage>
        <taxon>Bacteria</taxon>
        <taxon>Pseudomonadati</taxon>
        <taxon>Bacteroidota</taxon>
        <taxon>Flavobacteriia</taxon>
        <taxon>Flavobacteriales</taxon>
        <taxon>Flavobacteriaceae</taxon>
        <taxon>Aquimarina</taxon>
    </lineage>
</organism>
<reference evidence="2" key="1">
    <citation type="journal article" date="2019" name="Int. J. Syst. Evol. Microbiol.">
        <title>The Global Catalogue of Microorganisms (GCM) 10K type strain sequencing project: providing services to taxonomists for standard genome sequencing and annotation.</title>
        <authorList>
            <consortium name="The Broad Institute Genomics Platform"/>
            <consortium name="The Broad Institute Genome Sequencing Center for Infectious Disease"/>
            <person name="Wu L."/>
            <person name="Ma J."/>
        </authorList>
    </citation>
    <scope>NUCLEOTIDE SEQUENCE [LARGE SCALE GENOMIC DNA]</scope>
    <source>
        <strain evidence="2">DT92</strain>
    </source>
</reference>